<dbReference type="Pfam" id="PF10905">
    <property type="entry name" value="DUF2695"/>
    <property type="match status" value="1"/>
</dbReference>
<reference evidence="1" key="1">
    <citation type="submission" date="2020-10" db="EMBL/GenBank/DDBJ databases">
        <title>Taxonomic study of unclassified bacteria belonging to the class Ktedonobacteria.</title>
        <authorList>
            <person name="Yabe S."/>
            <person name="Wang C.M."/>
            <person name="Zheng Y."/>
            <person name="Sakai Y."/>
            <person name="Cavaletti L."/>
            <person name="Monciardini P."/>
            <person name="Donadio S."/>
        </authorList>
    </citation>
    <scope>NUCLEOTIDE SEQUENCE</scope>
    <source>
        <strain evidence="1">SOSP1-1</strain>
    </source>
</reference>
<comment type="caution">
    <text evidence="1">The sequence shown here is derived from an EMBL/GenBank/DDBJ whole genome shotgun (WGS) entry which is preliminary data.</text>
</comment>
<sequence length="82" mass="9622">MSNKVPPFLSQATFDVLFTWLQERCKERHTLSGVHYTCAHTFEHTQRWLEQNGLEADAYLAHLRAHHISCDCAILQRLTDWP</sequence>
<keyword evidence="2" id="KW-1185">Reference proteome</keyword>
<name>A0A8J3I9J0_9CHLR</name>
<accession>A0A8J3I9J0</accession>
<organism evidence="1 2">
    <name type="scientific">Ktedonospora formicarum</name>
    <dbReference type="NCBI Taxonomy" id="2778364"/>
    <lineage>
        <taxon>Bacteria</taxon>
        <taxon>Bacillati</taxon>
        <taxon>Chloroflexota</taxon>
        <taxon>Ktedonobacteria</taxon>
        <taxon>Ktedonobacterales</taxon>
        <taxon>Ktedonobacteraceae</taxon>
        <taxon>Ktedonospora</taxon>
    </lineage>
</organism>
<evidence type="ECO:0008006" key="3">
    <source>
        <dbReference type="Google" id="ProtNLM"/>
    </source>
</evidence>
<proteinExistence type="predicted"/>
<dbReference type="EMBL" id="BNJF01000004">
    <property type="protein sequence ID" value="GHO48487.1"/>
    <property type="molecule type" value="Genomic_DNA"/>
</dbReference>
<dbReference type="RefSeq" id="WP_220197693.1">
    <property type="nucleotide sequence ID" value="NZ_BNJF01000004.1"/>
</dbReference>
<dbReference type="InterPro" id="IPR024248">
    <property type="entry name" value="DUF2695"/>
</dbReference>
<protein>
    <recommendedName>
        <fullName evidence="3">DUF2695 domain-containing protein</fullName>
    </recommendedName>
</protein>
<gene>
    <name evidence="1" type="ORF">KSX_66500</name>
</gene>
<dbReference type="Proteomes" id="UP000612362">
    <property type="component" value="Unassembled WGS sequence"/>
</dbReference>
<evidence type="ECO:0000313" key="2">
    <source>
        <dbReference type="Proteomes" id="UP000612362"/>
    </source>
</evidence>
<evidence type="ECO:0000313" key="1">
    <source>
        <dbReference type="EMBL" id="GHO48487.1"/>
    </source>
</evidence>
<dbReference type="AlphaFoldDB" id="A0A8J3I9J0"/>